<dbReference type="Pfam" id="PF10502">
    <property type="entry name" value="Peptidase_S26"/>
    <property type="match status" value="1"/>
</dbReference>
<evidence type="ECO:0000256" key="2">
    <source>
        <dbReference type="ARBA" id="ARBA00022692"/>
    </source>
</evidence>
<dbReference type="GO" id="GO:0004252">
    <property type="term" value="F:serine-type endopeptidase activity"/>
    <property type="evidence" value="ECO:0007669"/>
    <property type="project" value="InterPro"/>
</dbReference>
<accession>X1HDA5</accession>
<dbReference type="SUPFAM" id="SSF51306">
    <property type="entry name" value="LexA/Signal peptidase"/>
    <property type="match status" value="1"/>
</dbReference>
<gene>
    <name evidence="6" type="ORF">S03H2_16795</name>
</gene>
<dbReference type="Gene3D" id="2.10.109.10">
    <property type="entry name" value="Umud Fragment, subunit A"/>
    <property type="match status" value="1"/>
</dbReference>
<dbReference type="GO" id="GO:0016020">
    <property type="term" value="C:membrane"/>
    <property type="evidence" value="ECO:0007669"/>
    <property type="project" value="UniProtKB-SubCell"/>
</dbReference>
<dbReference type="EMBL" id="BARU01008605">
    <property type="protein sequence ID" value="GAH43303.1"/>
    <property type="molecule type" value="Genomic_DNA"/>
</dbReference>
<reference evidence="6" key="1">
    <citation type="journal article" date="2014" name="Front. Microbiol.">
        <title>High frequency of phylogenetically diverse reductive dehalogenase-homologous genes in deep subseafloor sedimentary metagenomes.</title>
        <authorList>
            <person name="Kawai M."/>
            <person name="Futagami T."/>
            <person name="Toyoda A."/>
            <person name="Takaki Y."/>
            <person name="Nishi S."/>
            <person name="Hori S."/>
            <person name="Arai W."/>
            <person name="Tsubouchi T."/>
            <person name="Morono Y."/>
            <person name="Uchiyama I."/>
            <person name="Ito T."/>
            <person name="Fujiyama A."/>
            <person name="Inagaki F."/>
            <person name="Takami H."/>
        </authorList>
    </citation>
    <scope>NUCLEOTIDE SEQUENCE</scope>
    <source>
        <strain evidence="6">Expedition CK06-06</strain>
    </source>
</reference>
<evidence type="ECO:0000256" key="1">
    <source>
        <dbReference type="ARBA" id="ARBA00004370"/>
    </source>
</evidence>
<dbReference type="PANTHER" id="PTHR10806">
    <property type="entry name" value="SIGNAL PEPTIDASE COMPLEX CATALYTIC SUBUNIT SEC11"/>
    <property type="match status" value="1"/>
</dbReference>
<comment type="caution">
    <text evidence="6">The sequence shown here is derived from an EMBL/GenBank/DDBJ whole genome shotgun (WGS) entry which is preliminary data.</text>
</comment>
<keyword evidence="4" id="KW-0472">Membrane</keyword>
<dbReference type="GO" id="GO:0006465">
    <property type="term" value="P:signal peptide processing"/>
    <property type="evidence" value="ECO:0007669"/>
    <property type="project" value="InterPro"/>
</dbReference>
<dbReference type="NCBIfam" id="TIGR02228">
    <property type="entry name" value="sigpep_I_arch"/>
    <property type="match status" value="1"/>
</dbReference>
<evidence type="ECO:0000313" key="6">
    <source>
        <dbReference type="EMBL" id="GAH43303.1"/>
    </source>
</evidence>
<keyword evidence="2" id="KW-0812">Transmembrane</keyword>
<dbReference type="InterPro" id="IPR019533">
    <property type="entry name" value="Peptidase_S26"/>
</dbReference>
<sequence>MRRVVKWPTIMFLGLLVLVAILFVLLPAVFASRLGVVYSGSMEPAMPVGAMVWMEPVDPTQIKVGDIIAFNPPWDEPDVTVSHRVIEVIEAPTLGFYTKGDANEDPDFDAVPADHVLAKVNFNIPDLGYVLGYIRQYTRGPLGFTLSIGLPTVLLIGSAMRDMNFMLSPAKRRARQRKKMMERRKKRRFH</sequence>
<name>X1HDA5_9ZZZZ</name>
<dbReference type="CDD" id="cd06530">
    <property type="entry name" value="S26_SPase_I"/>
    <property type="match status" value="1"/>
</dbReference>
<dbReference type="AlphaFoldDB" id="X1HDA5"/>
<comment type="subcellular location">
    <subcellularLocation>
        <location evidence="1">Membrane</location>
    </subcellularLocation>
</comment>
<dbReference type="InterPro" id="IPR001733">
    <property type="entry name" value="Peptidase_S26B"/>
</dbReference>
<evidence type="ECO:0000259" key="5">
    <source>
        <dbReference type="Pfam" id="PF10502"/>
    </source>
</evidence>
<protein>
    <recommendedName>
        <fullName evidence="5">Peptidase S26 domain-containing protein</fullName>
    </recommendedName>
</protein>
<feature type="domain" description="Peptidase S26" evidence="5">
    <location>
        <begin position="14"/>
        <end position="81"/>
    </location>
</feature>
<organism evidence="6">
    <name type="scientific">marine sediment metagenome</name>
    <dbReference type="NCBI Taxonomy" id="412755"/>
    <lineage>
        <taxon>unclassified sequences</taxon>
        <taxon>metagenomes</taxon>
        <taxon>ecological metagenomes</taxon>
    </lineage>
</organism>
<dbReference type="InterPro" id="IPR036286">
    <property type="entry name" value="LexA/Signal_pep-like_sf"/>
</dbReference>
<proteinExistence type="predicted"/>
<dbReference type="PANTHER" id="PTHR10806:SF6">
    <property type="entry name" value="SIGNAL PEPTIDASE COMPLEX CATALYTIC SUBUNIT SEC11"/>
    <property type="match status" value="1"/>
</dbReference>
<evidence type="ECO:0000256" key="3">
    <source>
        <dbReference type="ARBA" id="ARBA00022989"/>
    </source>
</evidence>
<keyword evidence="3" id="KW-1133">Transmembrane helix</keyword>
<evidence type="ECO:0000256" key="4">
    <source>
        <dbReference type="ARBA" id="ARBA00023136"/>
    </source>
</evidence>